<evidence type="ECO:0000313" key="12">
    <source>
        <dbReference type="EMBL" id="NQV64472.1"/>
    </source>
</evidence>
<comment type="caution">
    <text evidence="12">The sequence shown here is derived from an EMBL/GenBank/DDBJ whole genome shotgun (WGS) entry which is preliminary data.</text>
</comment>
<dbReference type="InterPro" id="IPR001240">
    <property type="entry name" value="PRAI_dom"/>
</dbReference>
<feature type="domain" description="N-(5'phosphoribosyl) anthranilate isomerase (PRAI)" evidence="11">
    <location>
        <begin position="5"/>
        <end position="198"/>
    </location>
</feature>
<dbReference type="EMBL" id="JABMOJ010000136">
    <property type="protein sequence ID" value="NQV64472.1"/>
    <property type="molecule type" value="Genomic_DNA"/>
</dbReference>
<dbReference type="InterPro" id="IPR013785">
    <property type="entry name" value="Aldolase_TIM"/>
</dbReference>
<dbReference type="NCBIfam" id="NF002298">
    <property type="entry name" value="PRK01222.1-4"/>
    <property type="match status" value="1"/>
</dbReference>
<dbReference type="FunFam" id="3.20.20.70:FF:000075">
    <property type="entry name" value="Tryptophan biosynthesis protein TRP1"/>
    <property type="match status" value="1"/>
</dbReference>
<keyword evidence="6 10" id="KW-0028">Amino-acid biosynthesis</keyword>
<dbReference type="Proteomes" id="UP000754644">
    <property type="component" value="Unassembled WGS sequence"/>
</dbReference>
<evidence type="ECO:0000256" key="4">
    <source>
        <dbReference type="ARBA" id="ARBA00012572"/>
    </source>
</evidence>
<dbReference type="PANTHER" id="PTHR42894:SF1">
    <property type="entry name" value="N-(5'-PHOSPHORIBOSYL)ANTHRANILATE ISOMERASE"/>
    <property type="match status" value="1"/>
</dbReference>
<dbReference type="Pfam" id="PF00697">
    <property type="entry name" value="PRAI"/>
    <property type="match status" value="1"/>
</dbReference>
<evidence type="ECO:0000256" key="8">
    <source>
        <dbReference type="ARBA" id="ARBA00023141"/>
    </source>
</evidence>
<dbReference type="AlphaFoldDB" id="A0A973A8J6"/>
<evidence type="ECO:0000256" key="10">
    <source>
        <dbReference type="HAMAP-Rule" id="MF_00135"/>
    </source>
</evidence>
<evidence type="ECO:0000259" key="11">
    <source>
        <dbReference type="Pfam" id="PF00697"/>
    </source>
</evidence>
<evidence type="ECO:0000256" key="1">
    <source>
        <dbReference type="ARBA" id="ARBA00001164"/>
    </source>
</evidence>
<dbReference type="CDD" id="cd00405">
    <property type="entry name" value="PRAI"/>
    <property type="match status" value="1"/>
</dbReference>
<evidence type="ECO:0000256" key="6">
    <source>
        <dbReference type="ARBA" id="ARBA00022605"/>
    </source>
</evidence>
<protein>
    <recommendedName>
        <fullName evidence="5 10">N-(5'-phosphoribosyl)anthranilate isomerase</fullName>
        <shortName evidence="10">PRAI</shortName>
        <ecNumber evidence="4 10">5.3.1.24</ecNumber>
    </recommendedName>
</protein>
<dbReference type="GO" id="GO:0004640">
    <property type="term" value="F:phosphoribosylanthranilate isomerase activity"/>
    <property type="evidence" value="ECO:0007669"/>
    <property type="project" value="UniProtKB-UniRule"/>
</dbReference>
<sequence length="207" mass="22135">MVTRVKICGITHPDDALMAVRAGADALGFVMYEPSPRFVDAPSAQKICAQVPVFVTRVGLFVNHSREQVGAILRQVPFDLLQFHGDESNEFCASFDRPFIKAIRIAPGDDVAQLVAQYPDSRGVLLDAFVDGLYGGTGRTIDWHQLPGLNTAVVLAGGLDPNNVGLAIANAAPYGVDVSGGVERSKGRKDADKIIGFMRAVRAADDI</sequence>
<comment type="similarity">
    <text evidence="3 10">Belongs to the TrpF family.</text>
</comment>
<evidence type="ECO:0000256" key="3">
    <source>
        <dbReference type="ARBA" id="ARBA00007571"/>
    </source>
</evidence>
<dbReference type="InterPro" id="IPR044643">
    <property type="entry name" value="TrpF_fam"/>
</dbReference>
<evidence type="ECO:0000256" key="7">
    <source>
        <dbReference type="ARBA" id="ARBA00022822"/>
    </source>
</evidence>
<organism evidence="12 13">
    <name type="scientific">SAR86 cluster bacterium</name>
    <dbReference type="NCBI Taxonomy" id="2030880"/>
    <lineage>
        <taxon>Bacteria</taxon>
        <taxon>Pseudomonadati</taxon>
        <taxon>Pseudomonadota</taxon>
        <taxon>Gammaproteobacteria</taxon>
        <taxon>SAR86 cluster</taxon>
    </lineage>
</organism>
<accession>A0A973A8J6</accession>
<evidence type="ECO:0000256" key="9">
    <source>
        <dbReference type="ARBA" id="ARBA00023235"/>
    </source>
</evidence>
<dbReference type="HAMAP" id="MF_00135">
    <property type="entry name" value="PRAI"/>
    <property type="match status" value="1"/>
</dbReference>
<dbReference type="Gene3D" id="3.20.20.70">
    <property type="entry name" value="Aldolase class I"/>
    <property type="match status" value="1"/>
</dbReference>
<keyword evidence="9 10" id="KW-0413">Isomerase</keyword>
<evidence type="ECO:0000256" key="2">
    <source>
        <dbReference type="ARBA" id="ARBA00004664"/>
    </source>
</evidence>
<dbReference type="SUPFAM" id="SSF51366">
    <property type="entry name" value="Ribulose-phoshate binding barrel"/>
    <property type="match status" value="1"/>
</dbReference>
<dbReference type="PANTHER" id="PTHR42894">
    <property type="entry name" value="N-(5'-PHOSPHORIBOSYL)ANTHRANILATE ISOMERASE"/>
    <property type="match status" value="1"/>
</dbReference>
<keyword evidence="8 10" id="KW-0057">Aromatic amino acid biosynthesis</keyword>
<proteinExistence type="inferred from homology"/>
<keyword evidence="7 10" id="KW-0822">Tryptophan biosynthesis</keyword>
<name>A0A973A8J6_9GAMM</name>
<gene>
    <name evidence="10" type="primary">trpF</name>
    <name evidence="12" type="ORF">HQ497_03815</name>
</gene>
<evidence type="ECO:0000256" key="5">
    <source>
        <dbReference type="ARBA" id="ARBA00022272"/>
    </source>
</evidence>
<evidence type="ECO:0000313" key="13">
    <source>
        <dbReference type="Proteomes" id="UP000754644"/>
    </source>
</evidence>
<reference evidence="12" key="1">
    <citation type="submission" date="2020-05" db="EMBL/GenBank/DDBJ databases">
        <title>Sulfur intermediates as new biogeochemical hubs in an aquatic model microbial ecosystem.</title>
        <authorList>
            <person name="Vigneron A."/>
        </authorList>
    </citation>
    <scope>NUCLEOTIDE SEQUENCE</scope>
    <source>
        <strain evidence="12">Bin.250</strain>
    </source>
</reference>
<dbReference type="EC" id="5.3.1.24" evidence="4 10"/>
<dbReference type="InterPro" id="IPR011060">
    <property type="entry name" value="RibuloseP-bd_barrel"/>
</dbReference>
<comment type="pathway">
    <text evidence="2 10">Amino-acid biosynthesis; L-tryptophan biosynthesis; L-tryptophan from chorismate: step 3/5.</text>
</comment>
<comment type="catalytic activity">
    <reaction evidence="1 10">
        <text>N-(5-phospho-beta-D-ribosyl)anthranilate = 1-(2-carboxyphenylamino)-1-deoxy-D-ribulose 5-phosphate</text>
        <dbReference type="Rhea" id="RHEA:21540"/>
        <dbReference type="ChEBI" id="CHEBI:18277"/>
        <dbReference type="ChEBI" id="CHEBI:58613"/>
        <dbReference type="EC" id="5.3.1.24"/>
    </reaction>
</comment>
<dbReference type="GO" id="GO:0000162">
    <property type="term" value="P:L-tryptophan biosynthetic process"/>
    <property type="evidence" value="ECO:0007669"/>
    <property type="project" value="UniProtKB-UniRule"/>
</dbReference>